<sequence length="134" mass="15793">MEENLKLILKNQYKSLKELLELLEKQHEYLCYKKTFDLDKVVGDIEKKSKELARYEMERRNLTKEKSILAFIKESKDDELQKAYNDCLKLLDDIRLQKDTNELIIRQGISLTTSVLTILNPDKSPKTYGPQGRK</sequence>
<dbReference type="InterPro" id="IPR007809">
    <property type="entry name" value="FlgN-like"/>
</dbReference>
<proteinExistence type="predicted"/>
<dbReference type="SUPFAM" id="SSF140566">
    <property type="entry name" value="FlgN-like"/>
    <property type="match status" value="1"/>
</dbReference>
<dbReference type="GO" id="GO:0044780">
    <property type="term" value="P:bacterial-type flagellum assembly"/>
    <property type="evidence" value="ECO:0007669"/>
    <property type="project" value="InterPro"/>
</dbReference>
<protein>
    <submittedName>
        <fullName evidence="3">Flagellar protein FlgN</fullName>
    </submittedName>
</protein>
<dbReference type="Pfam" id="PF05130">
    <property type="entry name" value="FlgN"/>
    <property type="match status" value="1"/>
</dbReference>
<organism evidence="3 4">
    <name type="scientific">Clostridium niameyense</name>
    <dbReference type="NCBI Taxonomy" id="1622073"/>
    <lineage>
        <taxon>Bacteria</taxon>
        <taxon>Bacillati</taxon>
        <taxon>Bacillota</taxon>
        <taxon>Clostridia</taxon>
        <taxon>Eubacteriales</taxon>
        <taxon>Clostridiaceae</taxon>
        <taxon>Clostridium</taxon>
    </lineage>
</organism>
<comment type="caution">
    <text evidence="3">The sequence shown here is derived from an EMBL/GenBank/DDBJ whole genome shotgun (WGS) entry which is preliminary data.</text>
</comment>
<dbReference type="RefSeq" id="WP_163248234.1">
    <property type="nucleotide sequence ID" value="NZ_SXDP01000001.1"/>
</dbReference>
<evidence type="ECO:0000313" key="3">
    <source>
        <dbReference type="EMBL" id="NEZ45861.1"/>
    </source>
</evidence>
<dbReference type="Gene3D" id="1.20.58.300">
    <property type="entry name" value="FlgN-like"/>
    <property type="match status" value="1"/>
</dbReference>
<keyword evidence="3" id="KW-0969">Cilium</keyword>
<accession>A0A6M0R6P7</accession>
<dbReference type="AlphaFoldDB" id="A0A6M0R6P7"/>
<keyword evidence="4" id="KW-1185">Reference proteome</keyword>
<evidence type="ECO:0000313" key="4">
    <source>
        <dbReference type="Proteomes" id="UP000473885"/>
    </source>
</evidence>
<keyword evidence="3" id="KW-0966">Cell projection</keyword>
<evidence type="ECO:0000256" key="1">
    <source>
        <dbReference type="ARBA" id="ARBA00022795"/>
    </source>
</evidence>
<keyword evidence="2" id="KW-0175">Coiled coil</keyword>
<gene>
    <name evidence="3" type="ORF">FDF74_01390</name>
</gene>
<dbReference type="EMBL" id="SXDP01000001">
    <property type="protein sequence ID" value="NEZ45861.1"/>
    <property type="molecule type" value="Genomic_DNA"/>
</dbReference>
<reference evidence="3 4" key="1">
    <citation type="submission" date="2019-04" db="EMBL/GenBank/DDBJ databases">
        <title>Genome sequencing of Clostridium botulinum Groups I-IV and Clostridium butyricum.</title>
        <authorList>
            <person name="Brunt J."/>
            <person name="Van Vliet A.H.M."/>
            <person name="Stringer S.C."/>
            <person name="Carter A.T."/>
            <person name="Peck M.W."/>
        </authorList>
    </citation>
    <scope>NUCLEOTIDE SEQUENCE [LARGE SCALE GENOMIC DNA]</scope>
    <source>
        <strain evidence="3 4">IFR 18/094</strain>
    </source>
</reference>
<keyword evidence="1" id="KW-1005">Bacterial flagellum biogenesis</keyword>
<evidence type="ECO:0000256" key="2">
    <source>
        <dbReference type="SAM" id="Coils"/>
    </source>
</evidence>
<dbReference type="InterPro" id="IPR036679">
    <property type="entry name" value="FlgN-like_sf"/>
</dbReference>
<feature type="coiled-coil region" evidence="2">
    <location>
        <begin position="6"/>
        <end position="65"/>
    </location>
</feature>
<dbReference type="Proteomes" id="UP000473885">
    <property type="component" value="Unassembled WGS sequence"/>
</dbReference>
<name>A0A6M0R6P7_9CLOT</name>
<keyword evidence="3" id="KW-0282">Flagellum</keyword>